<evidence type="ECO:0000256" key="2">
    <source>
        <dbReference type="ARBA" id="ARBA00022598"/>
    </source>
</evidence>
<dbReference type="EMBL" id="JNBW01000282">
    <property type="protein sequence ID" value="OJH14959.1"/>
    <property type="molecule type" value="Genomic_DNA"/>
</dbReference>
<dbReference type="Gene3D" id="3.40.50.620">
    <property type="entry name" value="HUPs"/>
    <property type="match status" value="2"/>
</dbReference>
<proteinExistence type="predicted"/>
<dbReference type="NCBIfam" id="TIGR00467">
    <property type="entry name" value="lysS_arch"/>
    <property type="match status" value="1"/>
</dbReference>
<dbReference type="Pfam" id="PF01921">
    <property type="entry name" value="tRNA-synt_1f"/>
    <property type="match status" value="1"/>
</dbReference>
<evidence type="ECO:0000313" key="6">
    <source>
        <dbReference type="EMBL" id="OJH14959.1"/>
    </source>
</evidence>
<dbReference type="PROSITE" id="PS00178">
    <property type="entry name" value="AA_TRNA_LIGASE_I"/>
    <property type="match status" value="1"/>
</dbReference>
<reference evidence="6" key="2">
    <citation type="submission" date="2015-07" db="EMBL/GenBank/DDBJ databases">
        <authorList>
            <person name="Noorani M."/>
        </authorList>
    </citation>
    <scope>NUCLEOTIDE SEQUENCE</scope>
    <source>
        <strain evidence="6">CO275</strain>
    </source>
</reference>
<protein>
    <submittedName>
        <fullName evidence="6">Lysyl-tRNA synthetase</fullName>
    </submittedName>
</protein>
<dbReference type="OrthoDB" id="9803151at2"/>
<dbReference type="GO" id="GO:0004824">
    <property type="term" value="F:lysine-tRNA ligase activity"/>
    <property type="evidence" value="ECO:0007669"/>
    <property type="project" value="InterPro"/>
</dbReference>
<dbReference type="AlphaFoldDB" id="A0A1L8ZB08"/>
<gene>
    <name evidence="6" type="ORF">ER70_05560</name>
</gene>
<evidence type="ECO:0000256" key="4">
    <source>
        <dbReference type="ARBA" id="ARBA00022840"/>
    </source>
</evidence>
<keyword evidence="1" id="KW-0963">Cytoplasm</keyword>
<accession>A0A1L8ZB08</accession>
<evidence type="ECO:0000256" key="3">
    <source>
        <dbReference type="ARBA" id="ARBA00022741"/>
    </source>
</evidence>
<reference evidence="6" key="1">
    <citation type="journal article" date="2015" name="Microbiology">
        <title>Similarities in murine infection and immune response to Borrelia bissettii and Borrelia burgdorferi sensu stricto.</title>
        <authorList>
            <person name="Leydet B.F.Jr."/>
            <person name="Liang F.T."/>
        </authorList>
    </citation>
    <scope>NUCLEOTIDE SEQUENCE [LARGE SCALE GENOMIC DNA]</scope>
    <source>
        <strain evidence="6">CO275</strain>
    </source>
</reference>
<dbReference type="PANTHER" id="PTHR37940:SF1">
    <property type="entry name" value="LYSINE--TRNA LIGASE"/>
    <property type="match status" value="1"/>
</dbReference>
<keyword evidence="3" id="KW-0547">Nucleotide-binding</keyword>
<dbReference type="PANTHER" id="PTHR37940">
    <property type="entry name" value="LYSINE--TRNA LIGASE"/>
    <property type="match status" value="1"/>
</dbReference>
<sequence length="254" mass="29374">GPKTLYTVASGITPSGTVHIGNFREVISVDLVARALRDSGSKVRFIYSWDNYDVFRKVPKNMPEQELLTTHLRQAITRVPDTRSHKTSYARANEIEFEKYLPIVGINPEFIDQSKQYTNNAYASQIKFALDHKKELSEALNEYRTSKLEANWYPISIFCTKCNKDTTTVNNYDNHYSVEYSCECGNQESLDIRTTWAIKLPWRIDWPMRWKYEKVDFEPAGKDHHSSGGSFDTSKNIVKIFQGSPPVTFQYDFI</sequence>
<dbReference type="InterPro" id="IPR014729">
    <property type="entry name" value="Rossmann-like_a/b/a_fold"/>
</dbReference>
<dbReference type="GO" id="GO:0005524">
    <property type="term" value="F:ATP binding"/>
    <property type="evidence" value="ECO:0007669"/>
    <property type="project" value="UniProtKB-KW"/>
</dbReference>
<feature type="non-terminal residue" evidence="6">
    <location>
        <position position="254"/>
    </location>
</feature>
<keyword evidence="5 6" id="KW-0030">Aminoacyl-tRNA synthetase</keyword>
<dbReference type="InterPro" id="IPR002904">
    <property type="entry name" value="Lys-tRNA-ligase"/>
</dbReference>
<dbReference type="GO" id="GO:0006430">
    <property type="term" value="P:lysyl-tRNA aminoacylation"/>
    <property type="evidence" value="ECO:0007669"/>
    <property type="project" value="InterPro"/>
</dbReference>
<dbReference type="GO" id="GO:0005737">
    <property type="term" value="C:cytoplasm"/>
    <property type="evidence" value="ECO:0007669"/>
    <property type="project" value="InterPro"/>
</dbReference>
<evidence type="ECO:0000256" key="5">
    <source>
        <dbReference type="ARBA" id="ARBA00023146"/>
    </source>
</evidence>
<feature type="non-terminal residue" evidence="6">
    <location>
        <position position="1"/>
    </location>
</feature>
<organism evidence="6">
    <name type="scientific">Borrelia bissettiae</name>
    <name type="common">Borreliella bissettiae</name>
    <dbReference type="NCBI Taxonomy" id="64897"/>
    <lineage>
        <taxon>Bacteria</taxon>
        <taxon>Pseudomonadati</taxon>
        <taxon>Spirochaetota</taxon>
        <taxon>Spirochaetia</taxon>
        <taxon>Spirochaetales</taxon>
        <taxon>Borreliaceae</taxon>
        <taxon>Borreliella</taxon>
    </lineage>
</organism>
<name>A0A1L8ZB08_BORBI</name>
<keyword evidence="4" id="KW-0067">ATP-binding</keyword>
<dbReference type="SUPFAM" id="SSF52374">
    <property type="entry name" value="Nucleotidylyl transferase"/>
    <property type="match status" value="1"/>
</dbReference>
<dbReference type="InterPro" id="IPR001412">
    <property type="entry name" value="aa-tRNA-synth_I_CS"/>
</dbReference>
<comment type="caution">
    <text evidence="6">The sequence shown here is derived from an EMBL/GenBank/DDBJ whole genome shotgun (WGS) entry which is preliminary data.</text>
</comment>
<evidence type="ECO:0000256" key="1">
    <source>
        <dbReference type="ARBA" id="ARBA00022490"/>
    </source>
</evidence>
<keyword evidence="2" id="KW-0436">Ligase</keyword>